<organism evidence="7 8">
    <name type="scientific">Blastomyces parvus</name>
    <dbReference type="NCBI Taxonomy" id="2060905"/>
    <lineage>
        <taxon>Eukaryota</taxon>
        <taxon>Fungi</taxon>
        <taxon>Dikarya</taxon>
        <taxon>Ascomycota</taxon>
        <taxon>Pezizomycotina</taxon>
        <taxon>Eurotiomycetes</taxon>
        <taxon>Eurotiomycetidae</taxon>
        <taxon>Onygenales</taxon>
        <taxon>Ajellomycetaceae</taxon>
        <taxon>Blastomyces</taxon>
    </lineage>
</organism>
<protein>
    <recommendedName>
        <fullName evidence="6">Zn(2)-C6 fungal-type domain-containing protein</fullName>
    </recommendedName>
</protein>
<evidence type="ECO:0000256" key="4">
    <source>
        <dbReference type="ARBA" id="ARBA00023163"/>
    </source>
</evidence>
<dbReference type="OrthoDB" id="4202695at2759"/>
<keyword evidence="3" id="KW-0238">DNA-binding</keyword>
<keyword evidence="5" id="KW-0539">Nucleus</keyword>
<keyword evidence="4" id="KW-0804">Transcription</keyword>
<evidence type="ECO:0000256" key="1">
    <source>
        <dbReference type="ARBA" id="ARBA00004123"/>
    </source>
</evidence>
<comment type="caution">
    <text evidence="7">The sequence shown here is derived from an EMBL/GenBank/DDBJ whole genome shotgun (WGS) entry which is preliminary data.</text>
</comment>
<dbReference type="PANTHER" id="PTHR37534:SF46">
    <property type="entry name" value="ZN(II)2CYS6 TRANSCRIPTION FACTOR (EUROFUNG)"/>
    <property type="match status" value="1"/>
</dbReference>
<comment type="subcellular location">
    <subcellularLocation>
        <location evidence="1">Nucleus</location>
    </subcellularLocation>
</comment>
<evidence type="ECO:0000313" key="7">
    <source>
        <dbReference type="EMBL" id="PGH03375.1"/>
    </source>
</evidence>
<evidence type="ECO:0000256" key="2">
    <source>
        <dbReference type="ARBA" id="ARBA00023015"/>
    </source>
</evidence>
<evidence type="ECO:0000313" key="8">
    <source>
        <dbReference type="Proteomes" id="UP000224080"/>
    </source>
</evidence>
<dbReference type="PROSITE" id="PS00463">
    <property type="entry name" value="ZN2_CY6_FUNGAL_1"/>
    <property type="match status" value="1"/>
</dbReference>
<dbReference type="SMART" id="SM00066">
    <property type="entry name" value="GAL4"/>
    <property type="match status" value="1"/>
</dbReference>
<dbReference type="Gene3D" id="4.10.240.10">
    <property type="entry name" value="Zn(2)-C6 fungal-type DNA-binding domain"/>
    <property type="match status" value="1"/>
</dbReference>
<dbReference type="Proteomes" id="UP000224080">
    <property type="component" value="Unassembled WGS sequence"/>
</dbReference>
<dbReference type="PANTHER" id="PTHR37534">
    <property type="entry name" value="TRANSCRIPTIONAL ACTIVATOR PROTEIN UGA3"/>
    <property type="match status" value="1"/>
</dbReference>
<dbReference type="AlphaFoldDB" id="A0A2B7X372"/>
<feature type="domain" description="Zn(2)-C6 fungal-type" evidence="6">
    <location>
        <begin position="17"/>
        <end position="47"/>
    </location>
</feature>
<dbReference type="GO" id="GO:0003677">
    <property type="term" value="F:DNA binding"/>
    <property type="evidence" value="ECO:0007669"/>
    <property type="project" value="UniProtKB-KW"/>
</dbReference>
<name>A0A2B7X372_9EURO</name>
<dbReference type="InterPro" id="IPR021858">
    <property type="entry name" value="Fun_TF"/>
</dbReference>
<dbReference type="SUPFAM" id="SSF57701">
    <property type="entry name" value="Zn2/Cys6 DNA-binding domain"/>
    <property type="match status" value="1"/>
</dbReference>
<evidence type="ECO:0000256" key="5">
    <source>
        <dbReference type="ARBA" id="ARBA00023242"/>
    </source>
</evidence>
<evidence type="ECO:0000256" key="3">
    <source>
        <dbReference type="ARBA" id="ARBA00023125"/>
    </source>
</evidence>
<reference evidence="7 8" key="1">
    <citation type="submission" date="2017-10" db="EMBL/GenBank/DDBJ databases">
        <title>Comparative genomics in systemic dimorphic fungi from Ajellomycetaceae.</title>
        <authorList>
            <person name="Munoz J.F."/>
            <person name="Mcewen J.G."/>
            <person name="Clay O.K."/>
            <person name="Cuomo C.A."/>
        </authorList>
    </citation>
    <scope>NUCLEOTIDE SEQUENCE [LARGE SCALE GENOMIC DNA]</scope>
    <source>
        <strain evidence="7 8">UAMH130</strain>
    </source>
</reference>
<dbReference type="Pfam" id="PF11951">
    <property type="entry name" value="Fungal_trans_2"/>
    <property type="match status" value="1"/>
</dbReference>
<dbReference type="GO" id="GO:0008270">
    <property type="term" value="F:zinc ion binding"/>
    <property type="evidence" value="ECO:0007669"/>
    <property type="project" value="InterPro"/>
</dbReference>
<dbReference type="EMBL" id="PDNC01000049">
    <property type="protein sequence ID" value="PGH03375.1"/>
    <property type="molecule type" value="Genomic_DNA"/>
</dbReference>
<accession>A0A2B7X372</accession>
<evidence type="ECO:0000259" key="6">
    <source>
        <dbReference type="PROSITE" id="PS50048"/>
    </source>
</evidence>
<keyword evidence="2" id="KW-0805">Transcription regulation</keyword>
<proteinExistence type="predicted"/>
<dbReference type="GO" id="GO:0000981">
    <property type="term" value="F:DNA-binding transcription factor activity, RNA polymerase II-specific"/>
    <property type="evidence" value="ECO:0007669"/>
    <property type="project" value="InterPro"/>
</dbReference>
<dbReference type="InterPro" id="IPR036864">
    <property type="entry name" value="Zn2-C6_fun-type_DNA-bd_sf"/>
</dbReference>
<dbReference type="CDD" id="cd00067">
    <property type="entry name" value="GAL4"/>
    <property type="match status" value="1"/>
</dbReference>
<gene>
    <name evidence="7" type="ORF">GX51_04106</name>
</gene>
<dbReference type="GO" id="GO:0005634">
    <property type="term" value="C:nucleus"/>
    <property type="evidence" value="ECO:0007669"/>
    <property type="project" value="UniProtKB-SubCell"/>
</dbReference>
<keyword evidence="8" id="KW-1185">Reference proteome</keyword>
<sequence length="482" mass="54500">MIDRMILQPRRSRTKTGCLCCRLRRKKCDEEKPACQNCQKRGLVCSWLGSQEFAWRLKMKEGSGRCSIISSLPTQRALEWNMTPLSPNMPSRVSIPDAPLLLQFFIQETSPRLTCKGNCSQFQNPFQDEVPLLAESDSVVMYAVLALAGMHMGYYTKDHAREQTAVRHYILAMKELHSAIADWVAGSQGDVVRLLLITVLLVYYEAISGNKSGAMAYHLRACRQFAFHITANNELPLEGDVVGLLLETYAYLELYSCLRFSPLEEDVRTNLNSFVSQLDYLRQFKTFGVLFGSASALYETIPSISFLSLLRQQELREHQDLGSAALYHDLDKLITSWSNDAISCVNLEFGSDRVFEIPAIMALRNALQVFLETSFYYGSVSVVEFSKKVEPLVDATLPLLQFLKETPLFYTAYWPMVVLGANARTAAHRNIISSLLEDHTMPMASRMKEILSWIWDHPDENVFGLPGLELVVKEQSTALCIA</sequence>
<dbReference type="InterPro" id="IPR001138">
    <property type="entry name" value="Zn2Cys6_DnaBD"/>
</dbReference>
<dbReference type="Pfam" id="PF00172">
    <property type="entry name" value="Zn_clus"/>
    <property type="match status" value="1"/>
</dbReference>
<dbReference type="PROSITE" id="PS50048">
    <property type="entry name" value="ZN2_CY6_FUNGAL_2"/>
    <property type="match status" value="1"/>
</dbReference>